<dbReference type="Gene3D" id="1.10.10.60">
    <property type="entry name" value="Homeodomain-like"/>
    <property type="match status" value="3"/>
</dbReference>
<name>A0AAV8UKH1_9RHOD</name>
<organism evidence="8 9">
    <name type="scientific">Rhodosorus marinus</name>
    <dbReference type="NCBI Taxonomy" id="101924"/>
    <lineage>
        <taxon>Eukaryota</taxon>
        <taxon>Rhodophyta</taxon>
        <taxon>Stylonematophyceae</taxon>
        <taxon>Stylonematales</taxon>
        <taxon>Stylonemataceae</taxon>
        <taxon>Rhodosorus</taxon>
    </lineage>
</organism>
<feature type="compositionally biased region" description="Acidic residues" evidence="5">
    <location>
        <begin position="13"/>
        <end position="29"/>
    </location>
</feature>
<evidence type="ECO:0000313" key="8">
    <source>
        <dbReference type="EMBL" id="KAJ8901687.1"/>
    </source>
</evidence>
<comment type="caution">
    <text evidence="8">The sequence shown here is derived from an EMBL/GenBank/DDBJ whole genome shotgun (WGS) entry which is preliminary data.</text>
</comment>
<evidence type="ECO:0000259" key="6">
    <source>
        <dbReference type="PROSITE" id="PS50090"/>
    </source>
</evidence>
<dbReference type="GO" id="GO:0042795">
    <property type="term" value="P:snRNA transcription by RNA polymerase II"/>
    <property type="evidence" value="ECO:0007669"/>
    <property type="project" value="TreeGrafter"/>
</dbReference>
<dbReference type="InterPro" id="IPR017930">
    <property type="entry name" value="Myb_dom"/>
</dbReference>
<dbReference type="EMBL" id="JAMWBK010000010">
    <property type="protein sequence ID" value="KAJ8901687.1"/>
    <property type="molecule type" value="Genomic_DNA"/>
</dbReference>
<dbReference type="PANTHER" id="PTHR46621:SF1">
    <property type="entry name" value="SNRNA-ACTIVATING PROTEIN COMPLEX SUBUNIT 4"/>
    <property type="match status" value="1"/>
</dbReference>
<keyword evidence="3" id="KW-0804">Transcription</keyword>
<dbReference type="PANTHER" id="PTHR46621">
    <property type="entry name" value="SNRNA-ACTIVATING PROTEIN COMPLEX SUBUNIT 4"/>
    <property type="match status" value="1"/>
</dbReference>
<dbReference type="GO" id="GO:0001006">
    <property type="term" value="F:RNA polymerase III type 3 promoter sequence-specific DNA binding"/>
    <property type="evidence" value="ECO:0007669"/>
    <property type="project" value="TreeGrafter"/>
</dbReference>
<evidence type="ECO:0000313" key="9">
    <source>
        <dbReference type="Proteomes" id="UP001157974"/>
    </source>
</evidence>
<dbReference type="GO" id="GO:0042796">
    <property type="term" value="P:snRNA transcription by RNA polymerase III"/>
    <property type="evidence" value="ECO:0007669"/>
    <property type="project" value="TreeGrafter"/>
</dbReference>
<sequence length="551" mass="62809">MSNSDELYLREFESDDDFDVDDMPEDGDVSDLQFFNIVHDEEEEEYEYSGTGEEPLPSGRLKRHRSVDWSSSEGHRVSASAEGGVEESDDSTEIHLAIQEELEREKAIQLSKAVDDGKLGPPSRQRSRTSLAKSSAERSSFAGVDSRNADVQSVAEKALSENRNLQSVLRDRMEFLRQKVARVSSFLAALRESQFQLLHSSNLENSSTKKERGNHILAASGFFPSQRWYLRPFGTSYFALPPLKKDGWNVRTPWTSTSSQKPSSDQQRLGSKRRKWTVKEKRALATMVVQETRRIRCQDVMRRAQAESETSNALYVQEEFSRIRNASAETVVEDARAWDLKIWRSALDHAQLPELQVRTPADCRCVFVNQIAPWVKRDSWTEDEDAQLLSLVRASPTRRWVSIASMLGNGRTALQCLRRTKQLSDATSERAEWSKSDDLKLSEAVKKHVDGDWRGISNAIAGKSPQQCLYRWTRVINPSIRKGRWTGEEDALLRSAVLKRKPGEWTRIAQDVPGRSDVQCRERWMNVLSPDVRKSSWSAEEEQLLITAVSR</sequence>
<gene>
    <name evidence="8" type="ORF">NDN08_003893</name>
</gene>
<evidence type="ECO:0000256" key="2">
    <source>
        <dbReference type="ARBA" id="ARBA00023125"/>
    </source>
</evidence>
<feature type="domain" description="Myb-like" evidence="6">
    <location>
        <begin position="425"/>
        <end position="476"/>
    </location>
</feature>
<keyword evidence="2" id="KW-0238">DNA-binding</keyword>
<dbReference type="Pfam" id="PF00249">
    <property type="entry name" value="Myb_DNA-binding"/>
    <property type="match status" value="3"/>
</dbReference>
<feature type="domain" description="Myb-like" evidence="6">
    <location>
        <begin position="477"/>
        <end position="528"/>
    </location>
</feature>
<evidence type="ECO:0000259" key="7">
    <source>
        <dbReference type="PROSITE" id="PS51294"/>
    </source>
</evidence>
<feature type="compositionally biased region" description="Polar residues" evidence="5">
    <location>
        <begin position="252"/>
        <end position="269"/>
    </location>
</feature>
<evidence type="ECO:0000256" key="5">
    <source>
        <dbReference type="SAM" id="MobiDB-lite"/>
    </source>
</evidence>
<dbReference type="PROSITE" id="PS51294">
    <property type="entry name" value="HTH_MYB"/>
    <property type="match status" value="3"/>
</dbReference>
<dbReference type="AlphaFoldDB" id="A0AAV8UKH1"/>
<proteinExistence type="predicted"/>
<feature type="domain" description="Myb-like" evidence="6">
    <location>
        <begin position="372"/>
        <end position="424"/>
    </location>
</feature>
<evidence type="ECO:0000256" key="1">
    <source>
        <dbReference type="ARBA" id="ARBA00023015"/>
    </source>
</evidence>
<feature type="region of interest" description="Disordered" evidence="5">
    <location>
        <begin position="1"/>
        <end position="92"/>
    </location>
</feature>
<feature type="domain" description="HTH myb-type" evidence="7">
    <location>
        <begin position="430"/>
        <end position="476"/>
    </location>
</feature>
<dbReference type="CDD" id="cd00167">
    <property type="entry name" value="SANT"/>
    <property type="match status" value="2"/>
</dbReference>
<accession>A0AAV8UKH1</accession>
<dbReference type="InterPro" id="IPR051575">
    <property type="entry name" value="Myb-like_DNA-bd"/>
</dbReference>
<reference evidence="8 9" key="1">
    <citation type="journal article" date="2023" name="Nat. Commun.">
        <title>Origin of minicircular mitochondrial genomes in red algae.</title>
        <authorList>
            <person name="Lee Y."/>
            <person name="Cho C.H."/>
            <person name="Lee Y.M."/>
            <person name="Park S.I."/>
            <person name="Yang J.H."/>
            <person name="West J.A."/>
            <person name="Bhattacharya D."/>
            <person name="Yoon H.S."/>
        </authorList>
    </citation>
    <scope>NUCLEOTIDE SEQUENCE [LARGE SCALE GENOMIC DNA]</scope>
    <source>
        <strain evidence="8 9">CCMP1338</strain>
        <tissue evidence="8">Whole cell</tissue>
    </source>
</reference>
<dbReference type="InterPro" id="IPR009057">
    <property type="entry name" value="Homeodomain-like_sf"/>
</dbReference>
<dbReference type="GO" id="GO:0019185">
    <property type="term" value="C:snRNA-activating protein complex"/>
    <property type="evidence" value="ECO:0007669"/>
    <property type="project" value="TreeGrafter"/>
</dbReference>
<evidence type="ECO:0000256" key="4">
    <source>
        <dbReference type="ARBA" id="ARBA00023242"/>
    </source>
</evidence>
<dbReference type="InterPro" id="IPR001005">
    <property type="entry name" value="SANT/Myb"/>
</dbReference>
<evidence type="ECO:0000256" key="3">
    <source>
        <dbReference type="ARBA" id="ARBA00023163"/>
    </source>
</evidence>
<feature type="domain" description="HTH myb-type" evidence="7">
    <location>
        <begin position="477"/>
        <end position="532"/>
    </location>
</feature>
<keyword evidence="4" id="KW-0539">Nucleus</keyword>
<keyword evidence="9" id="KW-1185">Reference proteome</keyword>
<dbReference type="GO" id="GO:0000978">
    <property type="term" value="F:RNA polymerase II cis-regulatory region sequence-specific DNA binding"/>
    <property type="evidence" value="ECO:0007669"/>
    <property type="project" value="TreeGrafter"/>
</dbReference>
<keyword evidence="1" id="KW-0805">Transcription regulation</keyword>
<dbReference type="PROSITE" id="PS50090">
    <property type="entry name" value="MYB_LIKE"/>
    <property type="match status" value="3"/>
</dbReference>
<feature type="region of interest" description="Disordered" evidence="5">
    <location>
        <begin position="251"/>
        <end position="273"/>
    </location>
</feature>
<dbReference type="Proteomes" id="UP001157974">
    <property type="component" value="Unassembled WGS sequence"/>
</dbReference>
<dbReference type="SMART" id="SM00717">
    <property type="entry name" value="SANT"/>
    <property type="match status" value="3"/>
</dbReference>
<dbReference type="SUPFAM" id="SSF46689">
    <property type="entry name" value="Homeodomain-like"/>
    <property type="match status" value="3"/>
</dbReference>
<feature type="region of interest" description="Disordered" evidence="5">
    <location>
        <begin position="112"/>
        <end position="147"/>
    </location>
</feature>
<feature type="domain" description="HTH myb-type" evidence="7">
    <location>
        <begin position="372"/>
        <end position="428"/>
    </location>
</feature>
<protein>
    <submittedName>
        <fullName evidence="8">Uncharacterized protein</fullName>
    </submittedName>
</protein>